<evidence type="ECO:0000313" key="8">
    <source>
        <dbReference type="EMBL" id="MFC4033941.1"/>
    </source>
</evidence>
<proteinExistence type="inferred from homology"/>
<dbReference type="SUPFAM" id="SSF56112">
    <property type="entry name" value="Protein kinase-like (PK-like)"/>
    <property type="match status" value="1"/>
</dbReference>
<reference evidence="9" key="1">
    <citation type="journal article" date="2019" name="Int. J. Syst. Evol. Microbiol.">
        <title>The Global Catalogue of Microorganisms (GCM) 10K type strain sequencing project: providing services to taxonomists for standard genome sequencing and annotation.</title>
        <authorList>
            <consortium name="The Broad Institute Genomics Platform"/>
            <consortium name="The Broad Institute Genome Sequencing Center for Infectious Disease"/>
            <person name="Wu L."/>
            <person name="Ma J."/>
        </authorList>
    </citation>
    <scope>NUCLEOTIDE SEQUENCE [LARGE SCALE GENOMIC DNA]</scope>
    <source>
        <strain evidence="9">CGMCC 4.7237</strain>
    </source>
</reference>
<evidence type="ECO:0000256" key="5">
    <source>
        <dbReference type="ARBA" id="ARBA00037982"/>
    </source>
</evidence>
<evidence type="ECO:0000256" key="4">
    <source>
        <dbReference type="ARBA" id="ARBA00022840"/>
    </source>
</evidence>
<dbReference type="RefSeq" id="WP_386431258.1">
    <property type="nucleotide sequence ID" value="NZ_JBHSBB010000014.1"/>
</dbReference>
<dbReference type="Gene3D" id="1.10.510.10">
    <property type="entry name" value="Transferase(Phosphotransferase) domain 1"/>
    <property type="match status" value="1"/>
</dbReference>
<dbReference type="PANTHER" id="PTHR11042">
    <property type="entry name" value="EUKARYOTIC TRANSLATION INITIATION FACTOR 2-ALPHA KINASE EIF2-ALPHA KINASE -RELATED"/>
    <property type="match status" value="1"/>
</dbReference>
<keyword evidence="1" id="KW-0808">Transferase</keyword>
<comment type="caution">
    <text evidence="8">The sequence shown here is derived from an EMBL/GenBank/DDBJ whole genome shotgun (WGS) entry which is preliminary data.</text>
</comment>
<dbReference type="InterPro" id="IPR000719">
    <property type="entry name" value="Prot_kinase_dom"/>
</dbReference>
<comment type="similarity">
    <text evidence="5">Belongs to the protein kinase superfamily. Ser/Thr protein kinase family. GCN2 subfamily.</text>
</comment>
<dbReference type="PROSITE" id="PS00108">
    <property type="entry name" value="PROTEIN_KINASE_ST"/>
    <property type="match status" value="1"/>
</dbReference>
<keyword evidence="4" id="KW-0067">ATP-binding</keyword>
<dbReference type="InterPro" id="IPR011009">
    <property type="entry name" value="Kinase-like_dom_sf"/>
</dbReference>
<feature type="compositionally biased region" description="Gly residues" evidence="6">
    <location>
        <begin position="308"/>
        <end position="317"/>
    </location>
</feature>
<sequence>MTDSAVGPYRLEAPFSTAGGGQSQWTFATRDGTSYFIKQFLAPTYPLPDGPGSAAGKAAKRLRCERFEAHHQTIDRLLSPLSSAGGNLVVTKDFFRYGAHYYKVTDRVEAADLPVEAIAAQPLAHRLLLMMSVTHSVGLLHKSGLVHGDLKPPNVLIKQIGPDRFTTKLIDFDNCFHVGDVPVADELVGDPVYYSPELMAYVTGNATADTIGLPSDVFALGLLFCQYLTGVLPSGRTSGYPGEVIANGGSLKVPSVSSDLEKALSELIGRMLSPGPADRPAVAEVGQSLKLLRKMVGSGTSPAPASTAGGGAGGTSGGAGGALRGKGLGIAGGSGAGSGAGSGTSAPAKTEGTLRGSLIRKKGPLT</sequence>
<evidence type="ECO:0000256" key="6">
    <source>
        <dbReference type="SAM" id="MobiDB-lite"/>
    </source>
</evidence>
<dbReference type="GO" id="GO:0016301">
    <property type="term" value="F:kinase activity"/>
    <property type="evidence" value="ECO:0007669"/>
    <property type="project" value="UniProtKB-KW"/>
</dbReference>
<keyword evidence="2" id="KW-0547">Nucleotide-binding</keyword>
<name>A0ABV8HSQ8_9ACTN</name>
<feature type="region of interest" description="Disordered" evidence="6">
    <location>
        <begin position="296"/>
        <end position="317"/>
    </location>
</feature>
<evidence type="ECO:0000313" key="9">
    <source>
        <dbReference type="Proteomes" id="UP001595765"/>
    </source>
</evidence>
<dbReference type="Pfam" id="PF00069">
    <property type="entry name" value="Pkinase"/>
    <property type="match status" value="1"/>
</dbReference>
<dbReference type="PROSITE" id="PS50011">
    <property type="entry name" value="PROTEIN_KINASE_DOM"/>
    <property type="match status" value="1"/>
</dbReference>
<feature type="region of interest" description="Disordered" evidence="6">
    <location>
        <begin position="330"/>
        <end position="366"/>
    </location>
</feature>
<evidence type="ECO:0000259" key="7">
    <source>
        <dbReference type="PROSITE" id="PS50011"/>
    </source>
</evidence>
<evidence type="ECO:0000256" key="3">
    <source>
        <dbReference type="ARBA" id="ARBA00022777"/>
    </source>
</evidence>
<keyword evidence="3 8" id="KW-0418">Kinase</keyword>
<dbReference type="Proteomes" id="UP001595765">
    <property type="component" value="Unassembled WGS sequence"/>
</dbReference>
<keyword evidence="9" id="KW-1185">Reference proteome</keyword>
<accession>A0ABV8HSQ8</accession>
<dbReference type="InterPro" id="IPR050339">
    <property type="entry name" value="CC_SR_Kinase"/>
</dbReference>
<organism evidence="8 9">
    <name type="scientific">Streptomyces polygonati</name>
    <dbReference type="NCBI Taxonomy" id="1617087"/>
    <lineage>
        <taxon>Bacteria</taxon>
        <taxon>Bacillati</taxon>
        <taxon>Actinomycetota</taxon>
        <taxon>Actinomycetes</taxon>
        <taxon>Kitasatosporales</taxon>
        <taxon>Streptomycetaceae</taxon>
        <taxon>Streptomyces</taxon>
    </lineage>
</organism>
<gene>
    <name evidence="8" type="ORF">ACFO3J_21005</name>
</gene>
<evidence type="ECO:0000256" key="2">
    <source>
        <dbReference type="ARBA" id="ARBA00022741"/>
    </source>
</evidence>
<evidence type="ECO:0000256" key="1">
    <source>
        <dbReference type="ARBA" id="ARBA00022679"/>
    </source>
</evidence>
<feature type="domain" description="Protein kinase" evidence="7">
    <location>
        <begin position="12"/>
        <end position="292"/>
    </location>
</feature>
<feature type="compositionally biased region" description="Gly residues" evidence="6">
    <location>
        <begin position="330"/>
        <end position="342"/>
    </location>
</feature>
<dbReference type="InterPro" id="IPR008271">
    <property type="entry name" value="Ser/Thr_kinase_AS"/>
</dbReference>
<dbReference type="SMART" id="SM00220">
    <property type="entry name" value="S_TKc"/>
    <property type="match status" value="1"/>
</dbReference>
<dbReference type="EMBL" id="JBHSBB010000014">
    <property type="protein sequence ID" value="MFC4033941.1"/>
    <property type="molecule type" value="Genomic_DNA"/>
</dbReference>
<feature type="compositionally biased region" description="Low complexity" evidence="6">
    <location>
        <begin position="297"/>
        <end position="307"/>
    </location>
</feature>
<protein>
    <submittedName>
        <fullName evidence="8">Lipopolysaccharide kinase InaA family protein</fullName>
    </submittedName>
</protein>
<dbReference type="PANTHER" id="PTHR11042:SF190">
    <property type="entry name" value="MITOSIS INHIBITOR PROTEIN KINASE MIK1"/>
    <property type="match status" value="1"/>
</dbReference>